<feature type="region of interest" description="Disordered" evidence="1">
    <location>
        <begin position="437"/>
        <end position="460"/>
    </location>
</feature>
<feature type="transmembrane region" description="Helical" evidence="2">
    <location>
        <begin position="14"/>
        <end position="37"/>
    </location>
</feature>
<dbReference type="PANTHER" id="PTHR38690:SF1">
    <property type="entry name" value="PROTEASE"/>
    <property type="match status" value="1"/>
</dbReference>
<dbReference type="EMBL" id="FOGB01000005">
    <property type="protein sequence ID" value="SEQ61777.1"/>
    <property type="molecule type" value="Genomic_DNA"/>
</dbReference>
<gene>
    <name evidence="4" type="ORF">SAMN03080615_02149</name>
</gene>
<evidence type="ECO:0000313" key="5">
    <source>
        <dbReference type="Proteomes" id="UP000198749"/>
    </source>
</evidence>
<evidence type="ECO:0000256" key="1">
    <source>
        <dbReference type="SAM" id="MobiDB-lite"/>
    </source>
</evidence>
<evidence type="ECO:0000259" key="3">
    <source>
        <dbReference type="Pfam" id="PF13116"/>
    </source>
</evidence>
<dbReference type="Proteomes" id="UP000198749">
    <property type="component" value="Unassembled WGS sequence"/>
</dbReference>
<evidence type="ECO:0000313" key="4">
    <source>
        <dbReference type="EMBL" id="SEQ61777.1"/>
    </source>
</evidence>
<keyword evidence="2" id="KW-0472">Membrane</keyword>
<evidence type="ECO:0000256" key="2">
    <source>
        <dbReference type="SAM" id="Phobius"/>
    </source>
</evidence>
<dbReference type="OrthoDB" id="9762238at2"/>
<name>A0A1H9HHK5_9GAMM</name>
<dbReference type="InterPro" id="IPR011836">
    <property type="entry name" value="YhdP"/>
</dbReference>
<keyword evidence="2" id="KW-1133">Transmembrane helix</keyword>
<dbReference type="PANTHER" id="PTHR38690">
    <property type="entry name" value="PROTEASE-RELATED"/>
    <property type="match status" value="1"/>
</dbReference>
<feature type="domain" description="YhdP central" evidence="3">
    <location>
        <begin position="7"/>
        <end position="398"/>
    </location>
</feature>
<reference evidence="5" key="1">
    <citation type="submission" date="2016-10" db="EMBL/GenBank/DDBJ databases">
        <authorList>
            <person name="Varghese N."/>
            <person name="Submissions S."/>
        </authorList>
    </citation>
    <scope>NUCLEOTIDE SEQUENCE [LARGE SCALE GENOMIC DNA]</scope>
    <source>
        <strain evidence="5">DSM 18887</strain>
    </source>
</reference>
<dbReference type="RefSeq" id="WP_091357705.1">
    <property type="nucleotide sequence ID" value="NZ_AP025284.1"/>
</dbReference>
<organism evidence="4 5">
    <name type="scientific">Amphritea atlantica</name>
    <dbReference type="NCBI Taxonomy" id="355243"/>
    <lineage>
        <taxon>Bacteria</taxon>
        <taxon>Pseudomonadati</taxon>
        <taxon>Pseudomonadota</taxon>
        <taxon>Gammaproteobacteria</taxon>
        <taxon>Oceanospirillales</taxon>
        <taxon>Oceanospirillaceae</taxon>
        <taxon>Amphritea</taxon>
    </lineage>
</organism>
<keyword evidence="2" id="KW-0812">Transmembrane</keyword>
<keyword evidence="5" id="KW-1185">Reference proteome</keyword>
<feature type="domain" description="YhdP central" evidence="3">
    <location>
        <begin position="486"/>
        <end position="1372"/>
    </location>
</feature>
<dbReference type="Pfam" id="PF13116">
    <property type="entry name" value="YhdP"/>
    <property type="match status" value="2"/>
</dbReference>
<accession>A0A1H9HHK5</accession>
<sequence length="1388" mass="151747">MSSIGRILRALNRWLGWVLVIVILTIALLTVVVRQLLPGVWDYRTDIEQYLSGRLHTEVTIGEINASWEGRFPRLLLQNVVIADHRSHNIGRIELGQLVLGLNPVSSLLKWQPVLSKVEIWSLHTQVKLVRWPHPATTDASSAASDSATDPLAALWLQPHIFFYDTQVDLTLPSGKQLLLQSERFNLENSRRQHHFAGELQVTFEQRQAAATLRIESDSYQFDPKTTNFDFYLKLAGVDTPLLDAARELFPVPETLEQLELAAEIWGNWSEGRLTRVFGGLDTGRLQLLTAQQAMPELSIKDLTTRFALLQPERRNFQLQIDDFSALINDQPLAFPQLVVNRQQGRIASLALAEFDITAAGQFIGKQPFLSEPLKAVLDEVAPTGVIRNLVVEWPIPPSALTADADSEGDKPDSSGVNNPATPLVDAQGSAIQRTVSQGTVTQSTAPQSTVTLNAETGTPETAVIVTQEEALTEPQTKASPDDKAQDWTQLSLQGDLEDVAFNAAYGAPAMSGVTGLLQLEHGQEGLQGRIDLESDRMGLHFPEVFDQGWEFTSARGTTHISLANNTLHLSSEHVTLHKPGINASGRWSLYLPLEHDIQSELTLLIGVTNSDGSLAPELIPDHDIDPGIKQWVVQSVKQGQLKQGGFVLHTGTRSIPSRQPPTVQMFMDIAGAEVDYQPGWPAVRAADASLLLRDQGLAISVSDGLIQDSKIEHGWVYLPPASHDLHLIAAVNGDSADIGKTLLESPVLGAGNDELQSWQLSGAAETRLKLTIPLNGGEPAVDVSSDFSDLKLVSASRDLTISKLAGRIGYQNDAGLYAKSLTGRFFDHPLSASIETTGKKQAERITVGLKSSITMARLREWSGIDMLAVAQGDQPYEADLDICIRADCSGLTVRSDLKQVALELIPPYSKPPGEALPFLLRADFESPQTFNIKAGDQLSVWLQLEQGRFSRGQLVLGMGDARPTAYEGLEITGRLNRLDYEQLNTMLQRAGIMTGSASASASAVARDSQRQMIAVQGGVDVSELRYSDLQMKDARLSLNRRADSWGVGVSGADLQLQVTVPDSAAIAPQLLFERLNLDALLSQRAEAEDQQAVLIPEQVVAAIQPGVLPDLDIDIRDLIVKEKRWGDWRFNLRNRGDNTYIENIVGQLTDLSARGDIVWRPGKPSQSEMTLRIEARDLGRALKSAGFAKVLETEKTEADLQLQWPGAPWEYALASSDGSLKFVARNGRLIEAGSGTGILRVFGILNMNALGRRLKLDFADLFAKGVSFDRMEGNYRMADGVASTNEPFVMRGPSVDMAMSGDIDLVNETVNQQMAVTLPVTDNIPLAAVLLGAPQIAGLAFLLDKLIGDEVKKEFATVTYTMEGDWSDPKVELLQKPEAAREATNLK</sequence>
<proteinExistence type="predicted"/>
<protein>
    <submittedName>
        <fullName evidence="4">TIGR02099 family protein</fullName>
    </submittedName>
</protein>
<feature type="region of interest" description="Disordered" evidence="1">
    <location>
        <begin position="401"/>
        <end position="424"/>
    </location>
</feature>
<dbReference type="InterPro" id="IPR025263">
    <property type="entry name" value="YhdP_central"/>
</dbReference>
<dbReference type="STRING" id="355243.SAMN03080615_02149"/>